<dbReference type="EMBL" id="CATNWA010003753">
    <property type="protein sequence ID" value="CAI9546169.1"/>
    <property type="molecule type" value="Genomic_DNA"/>
</dbReference>
<dbReference type="PROSITE" id="PS50085">
    <property type="entry name" value="RAPGAP"/>
    <property type="match status" value="1"/>
</dbReference>
<dbReference type="Proteomes" id="UP001162483">
    <property type="component" value="Unassembled WGS sequence"/>
</dbReference>
<name>A0ABN9BF07_9NEOB</name>
<evidence type="ECO:0000259" key="2">
    <source>
        <dbReference type="PROSITE" id="PS50085"/>
    </source>
</evidence>
<evidence type="ECO:0000313" key="3">
    <source>
        <dbReference type="EMBL" id="CAI9546169.1"/>
    </source>
</evidence>
<dbReference type="InterPro" id="IPR000331">
    <property type="entry name" value="Rap/Ran_GAP_dom"/>
</dbReference>
<dbReference type="Gene3D" id="3.40.50.11210">
    <property type="entry name" value="Rap/Ran-GAP"/>
    <property type="match status" value="1"/>
</dbReference>
<feature type="non-terminal residue" evidence="3">
    <location>
        <position position="614"/>
    </location>
</feature>
<dbReference type="InterPro" id="IPR027107">
    <property type="entry name" value="Tuberin/Ral-act_asu"/>
</dbReference>
<dbReference type="InterPro" id="IPR035974">
    <property type="entry name" value="Rap/Ran-GAP_sf"/>
</dbReference>
<dbReference type="SUPFAM" id="SSF111347">
    <property type="entry name" value="Rap/Ran-GAP"/>
    <property type="match status" value="1"/>
</dbReference>
<evidence type="ECO:0000256" key="1">
    <source>
        <dbReference type="ARBA" id="ARBA00022468"/>
    </source>
</evidence>
<comment type="caution">
    <text evidence="3">The sequence shown here is derived from an EMBL/GenBank/DDBJ whole genome shotgun (WGS) entry which is preliminary data.</text>
</comment>
<keyword evidence="1" id="KW-0343">GTPase activation</keyword>
<dbReference type="PANTHER" id="PTHR10063:SF2">
    <property type="entry name" value="RAL GTPASE-ACTIVATING PROTEIN SUBUNIT ALPHA-2"/>
    <property type="match status" value="1"/>
</dbReference>
<reference evidence="3" key="1">
    <citation type="submission" date="2023-05" db="EMBL/GenBank/DDBJ databases">
        <authorList>
            <person name="Stuckert A."/>
        </authorList>
    </citation>
    <scope>NUCLEOTIDE SEQUENCE</scope>
</reference>
<feature type="non-terminal residue" evidence="3">
    <location>
        <position position="1"/>
    </location>
</feature>
<organism evidence="3 4">
    <name type="scientific">Staurois parvus</name>
    <dbReference type="NCBI Taxonomy" id="386267"/>
    <lineage>
        <taxon>Eukaryota</taxon>
        <taxon>Metazoa</taxon>
        <taxon>Chordata</taxon>
        <taxon>Craniata</taxon>
        <taxon>Vertebrata</taxon>
        <taxon>Euteleostomi</taxon>
        <taxon>Amphibia</taxon>
        <taxon>Batrachia</taxon>
        <taxon>Anura</taxon>
        <taxon>Neobatrachia</taxon>
        <taxon>Ranoidea</taxon>
        <taxon>Ranidae</taxon>
        <taxon>Staurois</taxon>
    </lineage>
</organism>
<sequence length="614" mass="68923">QNPELPLSRKITEILVATISFLLPSAENSSVEADKKFIVSLLLCLLDWCMALPLQTLLEPISTFPLEEPHQPKPSLLDYIYRVLHCCVCGSNTYTQQSQYILSLADLSSIDYDPFLPLGNVKNSEPPPSYNSSDFSNLLTVAEEKKRRNMELIPLTARMVMTQLVNHLGHYPLSGGPAILHSLINENQDNPYVEASELSNDVFRSPNLQLFVFNDSALISYLQIPAENSVGRDSAGVPGDVRIIVRDISGKYSWDGGIMYGPLECPAIFLKERKLKTAHQVSEYQSLSRSDPVEGEGVDALDLLLERLGTISPECLQHTELKLNEPALPPVGMSREQEEEIIEAITRQSSSEAEHIQRCNCDPSIRVSCQEEPSTAEPQAPFHFCRLLLNDLGMNSWERRKNFHLLKKNSKLLRELKNLDSRQCRETHKIAVFYIAEGQEDKCSILSNSCGSKAYEEFVAGLGWEVDLSTHCGFMGGLQRNGSTGQTAPYYATSTVEVIFHVSTRMLSDSDDSLTKKLRHLGNDEVHIVWSEHTRSYRRGIIPTDFGDVLIIIYPMKNRMYFIEIMKKPEVPFFGPLFDGAIITETLLPTLVCATCINASRAVKSLIPLYQSLY</sequence>
<proteinExistence type="predicted"/>
<keyword evidence="4" id="KW-1185">Reference proteome</keyword>
<gene>
    <name evidence="3" type="ORF">SPARVUS_LOCUS2792141</name>
</gene>
<accession>A0ABN9BF07</accession>
<evidence type="ECO:0000313" key="4">
    <source>
        <dbReference type="Proteomes" id="UP001162483"/>
    </source>
</evidence>
<protein>
    <recommendedName>
        <fullName evidence="2">Rap-GAP domain-containing protein</fullName>
    </recommendedName>
</protein>
<dbReference type="Pfam" id="PF02145">
    <property type="entry name" value="Rap_GAP"/>
    <property type="match status" value="1"/>
</dbReference>
<dbReference type="PANTHER" id="PTHR10063">
    <property type="entry name" value="TUBERIN"/>
    <property type="match status" value="1"/>
</dbReference>
<feature type="domain" description="Rap-GAP" evidence="2">
    <location>
        <begin position="416"/>
        <end position="614"/>
    </location>
</feature>